<reference evidence="3" key="1">
    <citation type="submission" date="2022-11" db="UniProtKB">
        <authorList>
            <consortium name="WormBaseParasite"/>
        </authorList>
    </citation>
    <scope>IDENTIFICATION</scope>
</reference>
<sequence length="73" mass="8295">MIEITNIEWLGNDSSYAALNVKTRSNILQEHKTYFRRFSRGSLISFCILTLIISPGVPMKPPQPPDTAARKIF</sequence>
<evidence type="ECO:0000256" key="1">
    <source>
        <dbReference type="SAM" id="Phobius"/>
    </source>
</evidence>
<keyword evidence="1" id="KW-1133">Transmembrane helix</keyword>
<keyword evidence="1" id="KW-0472">Membrane</keyword>
<keyword evidence="2" id="KW-1185">Reference proteome</keyword>
<keyword evidence="1" id="KW-0812">Transmembrane</keyword>
<dbReference type="WBParaSite" id="nRc.2.0.1.t32332-RA">
    <property type="protein sequence ID" value="nRc.2.0.1.t32332-RA"/>
    <property type="gene ID" value="nRc.2.0.1.g32332"/>
</dbReference>
<protein>
    <submittedName>
        <fullName evidence="3">Uncharacterized protein</fullName>
    </submittedName>
</protein>
<accession>A0A915K0X5</accession>
<evidence type="ECO:0000313" key="2">
    <source>
        <dbReference type="Proteomes" id="UP000887565"/>
    </source>
</evidence>
<dbReference type="Proteomes" id="UP000887565">
    <property type="component" value="Unplaced"/>
</dbReference>
<evidence type="ECO:0000313" key="3">
    <source>
        <dbReference type="WBParaSite" id="nRc.2.0.1.t32332-RA"/>
    </source>
</evidence>
<name>A0A915K0X5_ROMCU</name>
<organism evidence="2 3">
    <name type="scientific">Romanomermis culicivorax</name>
    <name type="common">Nematode worm</name>
    <dbReference type="NCBI Taxonomy" id="13658"/>
    <lineage>
        <taxon>Eukaryota</taxon>
        <taxon>Metazoa</taxon>
        <taxon>Ecdysozoa</taxon>
        <taxon>Nematoda</taxon>
        <taxon>Enoplea</taxon>
        <taxon>Dorylaimia</taxon>
        <taxon>Mermithida</taxon>
        <taxon>Mermithoidea</taxon>
        <taxon>Mermithidae</taxon>
        <taxon>Romanomermis</taxon>
    </lineage>
</organism>
<feature type="transmembrane region" description="Helical" evidence="1">
    <location>
        <begin position="38"/>
        <end position="57"/>
    </location>
</feature>
<dbReference type="AlphaFoldDB" id="A0A915K0X5"/>
<proteinExistence type="predicted"/>